<organism evidence="1 2">
    <name type="scientific">Pseudomonas putida</name>
    <name type="common">Arthrobacter siderocapsulatus</name>
    <dbReference type="NCBI Taxonomy" id="303"/>
    <lineage>
        <taxon>Bacteria</taxon>
        <taxon>Pseudomonadati</taxon>
        <taxon>Pseudomonadota</taxon>
        <taxon>Gammaproteobacteria</taxon>
        <taxon>Pseudomonadales</taxon>
        <taxon>Pseudomonadaceae</taxon>
        <taxon>Pseudomonas</taxon>
    </lineage>
</organism>
<dbReference type="EMBL" id="JAEHTE010000002">
    <property type="protein sequence ID" value="MBI6882861.1"/>
    <property type="molecule type" value="Genomic_DNA"/>
</dbReference>
<accession>A0A8I1JHN2</accession>
<name>A0A8I1JHN2_PSEPU</name>
<proteinExistence type="predicted"/>
<dbReference type="Proteomes" id="UP000637061">
    <property type="component" value="Unassembled WGS sequence"/>
</dbReference>
<evidence type="ECO:0000313" key="2">
    <source>
        <dbReference type="Proteomes" id="UP000637061"/>
    </source>
</evidence>
<protein>
    <submittedName>
        <fullName evidence="1">Uncharacterized protein</fullName>
    </submittedName>
</protein>
<sequence length="88" mass="9761">MIPLLSDADTDRIAGGVFSDVMRNGSPEMQFVFINKFDIQDLQAHVYIEDRLLNPGKERDNLDLVIKSVCVDYGALLTEAPGSRKSCS</sequence>
<evidence type="ECO:0000313" key="1">
    <source>
        <dbReference type="EMBL" id="MBI6882861.1"/>
    </source>
</evidence>
<dbReference type="AlphaFoldDB" id="A0A8I1JHN2"/>
<reference evidence="1" key="1">
    <citation type="submission" date="2020-12" db="EMBL/GenBank/DDBJ databases">
        <title>Enhanced detection system for hospital associated transmission using whole genome sequencing surveillance.</title>
        <authorList>
            <person name="Harrison L.H."/>
            <person name="Van Tyne D."/>
            <person name="Marsh J.W."/>
            <person name="Griffith M.P."/>
            <person name="Snyder D.J."/>
            <person name="Cooper V.S."/>
            <person name="Mustapha M."/>
        </authorList>
    </citation>
    <scope>NUCLEOTIDE SEQUENCE</scope>
    <source>
        <strain evidence="1">PSB00042</strain>
    </source>
</reference>
<comment type="caution">
    <text evidence="1">The sequence shown here is derived from an EMBL/GenBank/DDBJ whole genome shotgun (WGS) entry which is preliminary data.</text>
</comment>
<gene>
    <name evidence="1" type="ORF">JEU22_02965</name>
</gene>